<protein>
    <recommendedName>
        <fullName evidence="5 14">Adenine DNA glycosylase</fullName>
        <ecNumber evidence="4 14">3.2.2.31</ecNumber>
    </recommendedName>
</protein>
<evidence type="ECO:0000256" key="1">
    <source>
        <dbReference type="ARBA" id="ARBA00000843"/>
    </source>
</evidence>
<evidence type="ECO:0000256" key="14">
    <source>
        <dbReference type="RuleBase" id="RU365096"/>
    </source>
</evidence>
<dbReference type="InterPro" id="IPR044298">
    <property type="entry name" value="MIG/MutY"/>
</dbReference>
<evidence type="ECO:0000256" key="12">
    <source>
        <dbReference type="ARBA" id="ARBA00023204"/>
    </source>
</evidence>
<dbReference type="RefSeq" id="WP_185543872.1">
    <property type="nucleotide sequence ID" value="NZ_JAARXV010000009.1"/>
</dbReference>
<evidence type="ECO:0000256" key="5">
    <source>
        <dbReference type="ARBA" id="ARBA00022023"/>
    </source>
</evidence>
<accession>A0AB73HD17</accession>
<comment type="cofactor">
    <cofactor evidence="14">
        <name>[4Fe-4S] cluster</name>
        <dbReference type="ChEBI" id="CHEBI:49883"/>
    </cofactor>
    <text evidence="14">Binds 1 [4Fe-4S] cluster.</text>
</comment>
<dbReference type="InterPro" id="IPR003651">
    <property type="entry name" value="Endonuclease3_FeS-loop_motif"/>
</dbReference>
<evidence type="ECO:0000256" key="2">
    <source>
        <dbReference type="ARBA" id="ARBA00002933"/>
    </source>
</evidence>
<dbReference type="GO" id="GO:0006284">
    <property type="term" value="P:base-excision repair"/>
    <property type="evidence" value="ECO:0007669"/>
    <property type="project" value="UniProtKB-UniRule"/>
</dbReference>
<organism evidence="16 17">
    <name type="scientific">Listeria innocua</name>
    <dbReference type="NCBI Taxonomy" id="1642"/>
    <lineage>
        <taxon>Bacteria</taxon>
        <taxon>Bacillati</taxon>
        <taxon>Bacillota</taxon>
        <taxon>Bacilli</taxon>
        <taxon>Bacillales</taxon>
        <taxon>Listeriaceae</taxon>
        <taxon>Listeria</taxon>
    </lineage>
</organism>
<dbReference type="InterPro" id="IPR000445">
    <property type="entry name" value="HhH_motif"/>
</dbReference>
<evidence type="ECO:0000313" key="16">
    <source>
        <dbReference type="EMBL" id="MBC2143529.1"/>
    </source>
</evidence>
<dbReference type="GO" id="GO:0051539">
    <property type="term" value="F:4 iron, 4 sulfur cluster binding"/>
    <property type="evidence" value="ECO:0007669"/>
    <property type="project" value="UniProtKB-UniRule"/>
</dbReference>
<dbReference type="PANTHER" id="PTHR42944:SF1">
    <property type="entry name" value="ADENINE DNA GLYCOSYLASE"/>
    <property type="match status" value="1"/>
</dbReference>
<dbReference type="SUPFAM" id="SSF55811">
    <property type="entry name" value="Nudix"/>
    <property type="match status" value="1"/>
</dbReference>
<evidence type="ECO:0000259" key="15">
    <source>
        <dbReference type="SMART" id="SM00478"/>
    </source>
</evidence>
<dbReference type="InterPro" id="IPR023170">
    <property type="entry name" value="HhH_base_excis_C"/>
</dbReference>
<dbReference type="Proteomes" id="UP000552309">
    <property type="component" value="Unassembled WGS sequence"/>
</dbReference>
<evidence type="ECO:0000256" key="7">
    <source>
        <dbReference type="ARBA" id="ARBA00022723"/>
    </source>
</evidence>
<dbReference type="EMBL" id="JAARXV010000009">
    <property type="protein sequence ID" value="MBC2143529.1"/>
    <property type="molecule type" value="Genomic_DNA"/>
</dbReference>
<dbReference type="AlphaFoldDB" id="A0AB73HD17"/>
<sequence length="367" mass="42359">MRKMKRLTWDETKITAFQEALVSWYEANKRILPWRENTEPYRIWVSEIMLQQTKVDTVIPYFNRFMTQFPTMESFVNADEADILKAWEGLGYYSRVRNLQTAMKQVMTDFSGEVPSDLTTILSLKGVGPYTAGAILSIAYNQAEPAVDGNVMRVIARVLEISEDIMKASTRKIFEEVLYQLIDQGNPAAFNQGLMEIGALVCTPTKPMCLLCPLQPFCEAHKNGVETNYPVKIKKTKTKTKELLSIIVISDDGKIAIEKRPENGLLANMWQFPTIEITKKENDEVAKLQFLHNYGLEVSLEEEPIAHIKHIFSHLVWKMDIRVARLRSAVPNENWHFATEEEMKRLAFPVPYQKMWQAWKEFKGDNK</sequence>
<name>A0AB73HD17_LISIO</name>
<dbReference type="InterPro" id="IPR011257">
    <property type="entry name" value="DNA_glycosylase"/>
</dbReference>
<gene>
    <name evidence="16" type="primary">mutY</name>
    <name evidence="16" type="ORF">HCA89_14540</name>
</gene>
<keyword evidence="8 14" id="KW-0227">DNA damage</keyword>
<dbReference type="Gene3D" id="1.10.1670.10">
    <property type="entry name" value="Helix-hairpin-Helix base-excision DNA repair enzymes (C-terminal)"/>
    <property type="match status" value="1"/>
</dbReference>
<dbReference type="NCBIfam" id="TIGR01084">
    <property type="entry name" value="mutY"/>
    <property type="match status" value="1"/>
</dbReference>
<keyword evidence="11" id="KW-0411">Iron-sulfur</keyword>
<reference evidence="16 17" key="1">
    <citation type="submission" date="2020-03" db="EMBL/GenBank/DDBJ databases">
        <title>Soil Listeria distribution.</title>
        <authorList>
            <person name="Liao J."/>
            <person name="Wiedmann M."/>
        </authorList>
    </citation>
    <scope>NUCLEOTIDE SEQUENCE [LARGE SCALE GENOMIC DNA]</scope>
    <source>
        <strain evidence="16 17">FSL L7-0297</strain>
    </source>
</reference>
<dbReference type="GO" id="GO:0046872">
    <property type="term" value="F:metal ion binding"/>
    <property type="evidence" value="ECO:0007669"/>
    <property type="project" value="UniProtKB-UniRule"/>
</dbReference>
<evidence type="ECO:0000313" key="17">
    <source>
        <dbReference type="Proteomes" id="UP000552309"/>
    </source>
</evidence>
<dbReference type="EC" id="3.2.2.31" evidence="4 14"/>
<comment type="similarity">
    <text evidence="3 14">Belongs to the Nth/MutY family.</text>
</comment>
<dbReference type="InterPro" id="IPR005760">
    <property type="entry name" value="A/G_AdeGlyc_MutY"/>
</dbReference>
<dbReference type="SMART" id="SM00478">
    <property type="entry name" value="ENDO3c"/>
    <property type="match status" value="1"/>
</dbReference>
<dbReference type="FunFam" id="1.10.1670.10:FF:000002">
    <property type="entry name" value="Adenine DNA glycosylase"/>
    <property type="match status" value="1"/>
</dbReference>
<keyword evidence="13 14" id="KW-0326">Glycosidase</keyword>
<dbReference type="GO" id="GO:0035485">
    <property type="term" value="F:adenine/guanine mispair binding"/>
    <property type="evidence" value="ECO:0007669"/>
    <property type="project" value="TreeGrafter"/>
</dbReference>
<dbReference type="GO" id="GO:0032357">
    <property type="term" value="F:oxidized purine DNA binding"/>
    <property type="evidence" value="ECO:0007669"/>
    <property type="project" value="TreeGrafter"/>
</dbReference>
<dbReference type="PANTHER" id="PTHR42944">
    <property type="entry name" value="ADENINE DNA GLYCOSYLASE"/>
    <property type="match status" value="1"/>
</dbReference>
<dbReference type="InterPro" id="IPR003265">
    <property type="entry name" value="HhH-GPD_domain"/>
</dbReference>
<dbReference type="CDD" id="cd03431">
    <property type="entry name" value="NUDIX_DNA_Glycosylase_C-MutY"/>
    <property type="match status" value="1"/>
</dbReference>
<comment type="caution">
    <text evidence="16">The sequence shown here is derived from an EMBL/GenBank/DDBJ whole genome shotgun (WGS) entry which is preliminary data.</text>
</comment>
<dbReference type="SUPFAM" id="SSF48150">
    <property type="entry name" value="DNA-glycosylase"/>
    <property type="match status" value="1"/>
</dbReference>
<dbReference type="GO" id="GO:0000701">
    <property type="term" value="F:purine-specific mismatch base pair DNA N-glycosylase activity"/>
    <property type="evidence" value="ECO:0007669"/>
    <property type="project" value="UniProtKB-EC"/>
</dbReference>
<keyword evidence="10 14" id="KW-0408">Iron</keyword>
<feature type="domain" description="HhH-GPD" evidence="15">
    <location>
        <begin position="49"/>
        <end position="200"/>
    </location>
</feature>
<dbReference type="Pfam" id="PF00730">
    <property type="entry name" value="HhH-GPD"/>
    <property type="match status" value="1"/>
</dbReference>
<comment type="catalytic activity">
    <reaction evidence="1 14">
        <text>Hydrolyzes free adenine bases from 7,8-dihydro-8-oxoguanine:adenine mismatched double-stranded DNA, leaving an apurinic site.</text>
        <dbReference type="EC" id="3.2.2.31"/>
    </reaction>
</comment>
<dbReference type="GO" id="GO:0034039">
    <property type="term" value="F:8-oxo-7,8-dihydroguanine DNA N-glycosylase activity"/>
    <property type="evidence" value="ECO:0007669"/>
    <property type="project" value="TreeGrafter"/>
</dbReference>
<evidence type="ECO:0000256" key="9">
    <source>
        <dbReference type="ARBA" id="ARBA00022801"/>
    </source>
</evidence>
<dbReference type="Gene3D" id="3.90.79.10">
    <property type="entry name" value="Nucleoside Triphosphate Pyrophosphohydrolase"/>
    <property type="match status" value="1"/>
</dbReference>
<keyword evidence="12" id="KW-0234">DNA repair</keyword>
<keyword evidence="6" id="KW-0004">4Fe-4S</keyword>
<evidence type="ECO:0000256" key="13">
    <source>
        <dbReference type="ARBA" id="ARBA00023295"/>
    </source>
</evidence>
<proteinExistence type="inferred from homology"/>
<evidence type="ECO:0000256" key="3">
    <source>
        <dbReference type="ARBA" id="ARBA00008343"/>
    </source>
</evidence>
<dbReference type="Gene3D" id="1.10.340.30">
    <property type="entry name" value="Hypothetical protein, domain 2"/>
    <property type="match status" value="1"/>
</dbReference>
<dbReference type="GO" id="GO:0006298">
    <property type="term" value="P:mismatch repair"/>
    <property type="evidence" value="ECO:0007669"/>
    <property type="project" value="TreeGrafter"/>
</dbReference>
<dbReference type="Pfam" id="PF14815">
    <property type="entry name" value="NUDIX_4"/>
    <property type="match status" value="1"/>
</dbReference>
<evidence type="ECO:0000256" key="11">
    <source>
        <dbReference type="ARBA" id="ARBA00023014"/>
    </source>
</evidence>
<dbReference type="FunFam" id="1.10.340.30:FF:000002">
    <property type="entry name" value="Adenine DNA glycosylase"/>
    <property type="match status" value="1"/>
</dbReference>
<evidence type="ECO:0000256" key="6">
    <source>
        <dbReference type="ARBA" id="ARBA00022485"/>
    </source>
</evidence>
<dbReference type="InterPro" id="IPR015797">
    <property type="entry name" value="NUDIX_hydrolase-like_dom_sf"/>
</dbReference>
<dbReference type="Pfam" id="PF00633">
    <property type="entry name" value="HHH"/>
    <property type="match status" value="1"/>
</dbReference>
<dbReference type="SMART" id="SM00525">
    <property type="entry name" value="FES"/>
    <property type="match status" value="1"/>
</dbReference>
<dbReference type="CDD" id="cd00056">
    <property type="entry name" value="ENDO3c"/>
    <property type="match status" value="1"/>
</dbReference>
<dbReference type="InterPro" id="IPR029119">
    <property type="entry name" value="MutY_C"/>
</dbReference>
<evidence type="ECO:0000256" key="8">
    <source>
        <dbReference type="ARBA" id="ARBA00022763"/>
    </source>
</evidence>
<evidence type="ECO:0000256" key="4">
    <source>
        <dbReference type="ARBA" id="ARBA00012045"/>
    </source>
</evidence>
<keyword evidence="7" id="KW-0479">Metal-binding</keyword>
<evidence type="ECO:0000256" key="10">
    <source>
        <dbReference type="ARBA" id="ARBA00023004"/>
    </source>
</evidence>
<keyword evidence="9" id="KW-0378">Hydrolase</keyword>
<comment type="function">
    <text evidence="2">Adenine glycosylase active on G-A mispairs. MutY also corrects error-prone DNA synthesis past GO lesions which are due to the oxidatively damaged form of guanine: 7,8-dihydro-8-oxoguanine (8-oxo-dGTP).</text>
</comment>